<evidence type="ECO:0000256" key="1">
    <source>
        <dbReference type="ARBA" id="ARBA00008769"/>
    </source>
</evidence>
<feature type="domain" description="SLH" evidence="3">
    <location>
        <begin position="67"/>
        <end position="131"/>
    </location>
</feature>
<reference evidence="4 5" key="1">
    <citation type="submission" date="2022-10" db="EMBL/GenBank/DDBJ databases">
        <title>Identification of biosynthetic pathway for the production of the potent trypsin inhibitor radiosumin.</title>
        <authorList>
            <person name="Fewer D.P."/>
            <person name="Delbaje E."/>
            <person name="Ouyang X."/>
            <person name="Agostino P.D."/>
            <person name="Wahlsten M."/>
            <person name="Jokela J."/>
            <person name="Permi P."/>
            <person name="Haapaniemi E."/>
            <person name="Koistinen H."/>
        </authorList>
    </citation>
    <scope>NUCLEOTIDE SEQUENCE [LARGE SCALE GENOMIC DNA]</scope>
    <source>
        <strain evidence="4 5">NIES-515</strain>
    </source>
</reference>
<dbReference type="InterPro" id="IPR007049">
    <property type="entry name" value="Carb-sel_porin_OprB"/>
</dbReference>
<dbReference type="EMBL" id="JAOWRF010000278">
    <property type="protein sequence ID" value="MCV3215669.1"/>
    <property type="molecule type" value="Genomic_DNA"/>
</dbReference>
<evidence type="ECO:0000259" key="3">
    <source>
        <dbReference type="PROSITE" id="PS51272"/>
    </source>
</evidence>
<dbReference type="NCBIfam" id="NF033921">
    <property type="entry name" value="por_somb"/>
    <property type="match status" value="1"/>
</dbReference>
<evidence type="ECO:0000313" key="5">
    <source>
        <dbReference type="Proteomes" id="UP001526143"/>
    </source>
</evidence>
<feature type="signal peptide" evidence="2">
    <location>
        <begin position="1"/>
        <end position="28"/>
    </location>
</feature>
<comment type="similarity">
    <text evidence="1 2">Belongs to the OprB family.</text>
</comment>
<sequence>MFNFRRYFLLLTSAILISMALQVRIAKAQETISTNKPPEVFTTEKSTDTLNQINQYVQESGETSVNSVSELSDVQPNDWAFQALQSLVERYGCIAGYPNSTFKGNRAIARYEFAAGLNTCLDKVNQLLSAGTANIISKDDLVTLLHLQEQFATELTTLRGRVDALEMRTAEVEGNQFSTTTKLTGQVIFAVTDAFGDASVRTRGNQDNYNTTFSSRVRLRLDTSFTGKDKLITQIQASNIISPRPATATAPGNEARLSFDSTSLPDNGALLNWLQYSFPVNDNVRLTIGTGASFAFSDIVDIVNPLTREASGTISRYGRYNPIYRKGGDTGVGVNIKLNRNIKVDLGYTAGNANNPGVTPGIAGGGENGLFSSNYAALAQVVYSDSNSSKIAFTYVNAYNNNGLGHGTGSLASNLGGRRVSSNSYGIEGNFRVSKGFELGGWVGYTDARVLTRVRGDADIWNWAITLGFPDLGKKGNLGGVIVGMQPKLTGTSTLLPELPRRDRSSGLHIEAFYRYRINDHIDITPGLIWLTAPNHDNNNGDIILGVVRTTFSF</sequence>
<proteinExistence type="inferred from homology"/>
<evidence type="ECO:0000313" key="4">
    <source>
        <dbReference type="EMBL" id="MCV3215669.1"/>
    </source>
</evidence>
<dbReference type="Pfam" id="PF00395">
    <property type="entry name" value="SLH"/>
    <property type="match status" value="1"/>
</dbReference>
<keyword evidence="5" id="KW-1185">Reference proteome</keyword>
<dbReference type="PANTHER" id="PTHR43308">
    <property type="entry name" value="OUTER MEMBRANE PROTEIN ALPHA-RELATED"/>
    <property type="match status" value="1"/>
</dbReference>
<organism evidence="4 5">
    <name type="scientific">Plectonema radiosum NIES-515</name>
    <dbReference type="NCBI Taxonomy" id="2986073"/>
    <lineage>
        <taxon>Bacteria</taxon>
        <taxon>Bacillati</taxon>
        <taxon>Cyanobacteriota</taxon>
        <taxon>Cyanophyceae</taxon>
        <taxon>Oscillatoriophycideae</taxon>
        <taxon>Oscillatoriales</taxon>
        <taxon>Microcoleaceae</taxon>
        <taxon>Plectonema</taxon>
    </lineage>
</organism>
<dbReference type="PROSITE" id="PS51272">
    <property type="entry name" value="SLH"/>
    <property type="match status" value="1"/>
</dbReference>
<gene>
    <name evidence="4" type="ORF">OGM63_19495</name>
</gene>
<dbReference type="RefSeq" id="WP_263747318.1">
    <property type="nucleotide sequence ID" value="NZ_JAOWRF010000278.1"/>
</dbReference>
<protein>
    <submittedName>
        <fullName evidence="4">Iron uptake porin</fullName>
    </submittedName>
</protein>
<dbReference type="Proteomes" id="UP001526143">
    <property type="component" value="Unassembled WGS sequence"/>
</dbReference>
<dbReference type="Pfam" id="PF04966">
    <property type="entry name" value="OprB"/>
    <property type="match status" value="1"/>
</dbReference>
<keyword evidence="2" id="KW-0732">Signal</keyword>
<dbReference type="InterPro" id="IPR001119">
    <property type="entry name" value="SLH_dom"/>
</dbReference>
<dbReference type="PANTHER" id="PTHR43308:SF1">
    <property type="entry name" value="OUTER MEMBRANE PROTEIN ALPHA"/>
    <property type="match status" value="1"/>
</dbReference>
<feature type="chain" id="PRO_5044991392" evidence="2">
    <location>
        <begin position="29"/>
        <end position="554"/>
    </location>
</feature>
<dbReference type="Gene3D" id="2.40.160.180">
    <property type="entry name" value="Carbohydrate-selective porin OprB"/>
    <property type="match status" value="1"/>
</dbReference>
<dbReference type="InterPro" id="IPR051465">
    <property type="entry name" value="Cell_Envelope_Struct_Comp"/>
</dbReference>
<evidence type="ECO:0000256" key="2">
    <source>
        <dbReference type="RuleBase" id="RU363072"/>
    </source>
</evidence>
<comment type="caution">
    <text evidence="4">The sequence shown here is derived from an EMBL/GenBank/DDBJ whole genome shotgun (WGS) entry which is preliminary data.</text>
</comment>
<accession>A0ABT3B2R9</accession>
<name>A0ABT3B2R9_9CYAN</name>
<dbReference type="InterPro" id="IPR047684">
    <property type="entry name" value="Por_som-like"/>
</dbReference>
<dbReference type="InterPro" id="IPR038673">
    <property type="entry name" value="OprB_sf"/>
</dbReference>